<protein>
    <recommendedName>
        <fullName evidence="3">Abi family protein</fullName>
    </recommendedName>
</protein>
<gene>
    <name evidence="1" type="ORF">BMT55_03865</name>
</gene>
<proteinExistence type="predicted"/>
<dbReference type="RefSeq" id="WP_036093104.1">
    <property type="nucleotide sequence ID" value="NZ_BJEY01000010.1"/>
</dbReference>
<dbReference type="InterPro" id="IPR011664">
    <property type="entry name" value="Abi_system_AbiD/AbiF-like"/>
</dbReference>
<reference evidence="1 2" key="1">
    <citation type="submission" date="2016-11" db="EMBL/GenBank/DDBJ databases">
        <title>Whole Genome Sequence of Listeria newyorkensis.</title>
        <authorList>
            <person name="Frink S."/>
            <person name="Morales C."/>
            <person name="Kiang D."/>
        </authorList>
    </citation>
    <scope>NUCLEOTIDE SEQUENCE [LARGE SCALE GENOMIC DNA]</scope>
    <source>
        <strain evidence="1 2">F1604011-044</strain>
    </source>
</reference>
<organism evidence="1 2">
    <name type="scientific">Listeria newyorkensis</name>
    <dbReference type="NCBI Taxonomy" id="1497681"/>
    <lineage>
        <taxon>Bacteria</taxon>
        <taxon>Bacillati</taxon>
        <taxon>Bacillota</taxon>
        <taxon>Bacilli</taxon>
        <taxon>Bacillales</taxon>
        <taxon>Listeriaceae</taxon>
        <taxon>Listeria</taxon>
    </lineage>
</organism>
<dbReference type="EMBL" id="MPDH01000003">
    <property type="protein sequence ID" value="PNP93913.1"/>
    <property type="molecule type" value="Genomic_DNA"/>
</dbReference>
<comment type="caution">
    <text evidence="1">The sequence shown here is derived from an EMBL/GenBank/DDBJ whole genome shotgun (WGS) entry which is preliminary data.</text>
</comment>
<keyword evidence="2" id="KW-1185">Reference proteome</keyword>
<dbReference type="Pfam" id="PF07751">
    <property type="entry name" value="Abi_2"/>
    <property type="match status" value="1"/>
</dbReference>
<evidence type="ECO:0000313" key="1">
    <source>
        <dbReference type="EMBL" id="PNP93913.1"/>
    </source>
</evidence>
<sequence length="300" mass="35707">MESTIEHNTRKPLLSFDELIHKMRNKGIQFNIINTATAREVLEKHTYYFKLGSFRKNYKQDSNGHYIKLEFAYLADVATLDTQLRYILLKMCLDIEHAIKTKIITNVTNDPREDGYSVIDLFFTKTPSKKDILFEHVSKSSKLYKNYYTETPIWVAFELMNYGMFTRFVEYYYANVQLNKTHFKKANELIKYVKNIRNKAAHSSPIILSIHPNKQKNSYLYNISKEINLTNNQIKVERIHDILAIFILHQAYCTKGIHTDRINLMTAFLKRYEQNKKYYANNENIKRFFSSLYILVDKYH</sequence>
<evidence type="ECO:0000313" key="2">
    <source>
        <dbReference type="Proteomes" id="UP000236500"/>
    </source>
</evidence>
<dbReference type="Proteomes" id="UP000236500">
    <property type="component" value="Unassembled WGS sequence"/>
</dbReference>
<evidence type="ECO:0008006" key="3">
    <source>
        <dbReference type="Google" id="ProtNLM"/>
    </source>
</evidence>
<accession>A0ABX4XQA8</accession>
<name>A0ABX4XQA8_9LIST</name>